<gene>
    <name evidence="2" type="ordered locus">bpr_I1960</name>
</gene>
<dbReference type="InterPro" id="IPR050706">
    <property type="entry name" value="Cyclic-di-GMP_PDE-like"/>
</dbReference>
<dbReference type="Pfam" id="PF00563">
    <property type="entry name" value="EAL"/>
    <property type="match status" value="1"/>
</dbReference>
<accession>E0RXW8</accession>
<dbReference type="SUPFAM" id="SSF141868">
    <property type="entry name" value="EAL domain-like"/>
    <property type="match status" value="1"/>
</dbReference>
<dbReference type="HOGENOM" id="CLU_000445_70_57_9"/>
<dbReference type="PANTHER" id="PTHR33121">
    <property type="entry name" value="CYCLIC DI-GMP PHOSPHODIESTERASE PDEF"/>
    <property type="match status" value="1"/>
</dbReference>
<name>E0RXW8_BUTPB</name>
<dbReference type="EMBL" id="CP001810">
    <property type="protein sequence ID" value="ADL34694.1"/>
    <property type="molecule type" value="Genomic_DNA"/>
</dbReference>
<dbReference type="STRING" id="515622.bpr_I1960"/>
<dbReference type="PROSITE" id="PS50883">
    <property type="entry name" value="EAL"/>
    <property type="match status" value="1"/>
</dbReference>
<proteinExistence type="predicted"/>
<dbReference type="SMART" id="SM00052">
    <property type="entry name" value="EAL"/>
    <property type="match status" value="1"/>
</dbReference>
<dbReference type="CDD" id="cd01948">
    <property type="entry name" value="EAL"/>
    <property type="match status" value="1"/>
</dbReference>
<reference evidence="2 3" key="1">
    <citation type="journal article" date="2010" name="PLoS ONE">
        <title>The glycobiome of the rumen bacterium Butyrivibrio proteoclasticus B316(T) highlights adaptation to a polysaccharide-rich environment.</title>
        <authorList>
            <person name="Kelly W.J."/>
            <person name="Leahy S.C."/>
            <person name="Altermann E."/>
            <person name="Yeoman C.J."/>
            <person name="Dunne J.C."/>
            <person name="Kong Z."/>
            <person name="Pacheco D.M."/>
            <person name="Li D."/>
            <person name="Noel S.J."/>
            <person name="Moon C.D."/>
            <person name="Cookson A.L."/>
            <person name="Attwood G.T."/>
        </authorList>
    </citation>
    <scope>NUCLEOTIDE SEQUENCE [LARGE SCALE GENOMIC DNA]</scope>
    <source>
        <strain evidence="3">ATCC 51982 / DSM 14932 / B316</strain>
    </source>
</reference>
<sequence length="540" mass="61801">MEISCMGKADNNAVNDRNIADYVVKNIDVAIEKGWVKVFYQPVIRTLTGQLCGAESLARWVDPVLGFLSPDKFIGPLEDSGQIHKLDSFIVEKVCSDISERLEKNLDTVSASVNFSKLDFENADMLRVVENAVAKYNIPRDYIHVEITESMIVSDAILMKKVIDGFRNAGFEVWMDDFGSGYSSLNHLKDYEFDTIKMDMEFLASFTDKSKAIMTSAITMAKDIGILTLAEGVENEEQVEFLNSIGCGKLQGYYYGKPQPIEDFFDHIAEKGITIEPRKWRQYYQAASFYAKYTEEPLEIIEDDGKDFRTLFMNDAYKRQIVTRNYSLKEMDQLIYKTKSPLLKKYREYANIIEKTKNNESFYYTYDGNIICFQGKEIAELDGKHLIKGSIRNISIDNDFKKQTNVVNKLRELNHLFESVMIINIENDTIFPLIGRSKYDAPAGTEKVLQEHLNKLVESFIADVDRDKFYKFTEMTTLKSRIEASDKGYIENLFRFKGPGDTYIWKEMSIMMVPGSGGKEFLVCGKATADDVESLFSDNT</sequence>
<organism evidence="2 3">
    <name type="scientific">Butyrivibrio proteoclasticus (strain ATCC 51982 / DSM 14932 / B316)</name>
    <name type="common">Clostridium proteoclasticum</name>
    <dbReference type="NCBI Taxonomy" id="515622"/>
    <lineage>
        <taxon>Bacteria</taxon>
        <taxon>Bacillati</taxon>
        <taxon>Bacillota</taxon>
        <taxon>Clostridia</taxon>
        <taxon>Lachnospirales</taxon>
        <taxon>Lachnospiraceae</taxon>
        <taxon>Butyrivibrio</taxon>
    </lineage>
</organism>
<dbReference type="Proteomes" id="UP000001299">
    <property type="component" value="Chromosome 1"/>
</dbReference>
<dbReference type="InterPro" id="IPR035919">
    <property type="entry name" value="EAL_sf"/>
</dbReference>
<feature type="domain" description="EAL" evidence="1">
    <location>
        <begin position="20"/>
        <end position="272"/>
    </location>
</feature>
<dbReference type="PANTHER" id="PTHR33121:SF79">
    <property type="entry name" value="CYCLIC DI-GMP PHOSPHODIESTERASE PDED-RELATED"/>
    <property type="match status" value="1"/>
</dbReference>
<dbReference type="Gene3D" id="3.20.20.450">
    <property type="entry name" value="EAL domain"/>
    <property type="match status" value="1"/>
</dbReference>
<evidence type="ECO:0000313" key="2">
    <source>
        <dbReference type="EMBL" id="ADL34694.1"/>
    </source>
</evidence>
<dbReference type="AlphaFoldDB" id="E0RXW8"/>
<dbReference type="InterPro" id="IPR001633">
    <property type="entry name" value="EAL_dom"/>
</dbReference>
<protein>
    <submittedName>
        <fullName evidence="2">EAL domain-containing protein</fullName>
    </submittedName>
</protein>
<evidence type="ECO:0000313" key="3">
    <source>
        <dbReference type="Proteomes" id="UP000001299"/>
    </source>
</evidence>
<dbReference type="GO" id="GO:0071111">
    <property type="term" value="F:cyclic-guanylate-specific phosphodiesterase activity"/>
    <property type="evidence" value="ECO:0007669"/>
    <property type="project" value="InterPro"/>
</dbReference>
<evidence type="ECO:0000259" key="1">
    <source>
        <dbReference type="PROSITE" id="PS50883"/>
    </source>
</evidence>
<dbReference type="eggNOG" id="COG2200">
    <property type="taxonomic scope" value="Bacteria"/>
</dbReference>
<keyword evidence="3" id="KW-1185">Reference proteome</keyword>
<dbReference type="KEGG" id="bpb:bpr_I1960"/>